<evidence type="ECO:0000256" key="2">
    <source>
        <dbReference type="ARBA" id="ARBA00023027"/>
    </source>
</evidence>
<comment type="caution">
    <text evidence="5">The sequence shown here is derived from an EMBL/GenBank/DDBJ whole genome shotgun (WGS) entry which is preliminary data.</text>
</comment>
<protein>
    <submittedName>
        <fullName evidence="5">NAD(+)-dependent deacetylase, silent information regulator protein family protein</fullName>
    </submittedName>
</protein>
<dbReference type="Pfam" id="PF02146">
    <property type="entry name" value="SIR2"/>
    <property type="match status" value="1"/>
</dbReference>
<evidence type="ECO:0000313" key="5">
    <source>
        <dbReference type="EMBL" id="ETO27095.1"/>
    </source>
</evidence>
<organism evidence="5 6">
    <name type="scientific">Reticulomyxa filosa</name>
    <dbReference type="NCBI Taxonomy" id="46433"/>
    <lineage>
        <taxon>Eukaryota</taxon>
        <taxon>Sar</taxon>
        <taxon>Rhizaria</taxon>
        <taxon>Retaria</taxon>
        <taxon>Foraminifera</taxon>
        <taxon>Monothalamids</taxon>
        <taxon>Reticulomyxidae</taxon>
        <taxon>Reticulomyxa</taxon>
    </lineage>
</organism>
<dbReference type="PANTHER" id="PTHR11085">
    <property type="entry name" value="NAD-DEPENDENT PROTEIN DEACYLASE SIRTUIN-5, MITOCHONDRIAL-RELATED"/>
    <property type="match status" value="1"/>
</dbReference>
<gene>
    <name evidence="5" type="ORF">RFI_10037</name>
</gene>
<accession>X6NLC6</accession>
<keyword evidence="1" id="KW-0808">Transferase</keyword>
<keyword evidence="3" id="KW-0862">Zinc</keyword>
<dbReference type="InterPro" id="IPR050134">
    <property type="entry name" value="NAD-dep_sirtuin_deacylases"/>
</dbReference>
<evidence type="ECO:0000313" key="6">
    <source>
        <dbReference type="Proteomes" id="UP000023152"/>
    </source>
</evidence>
<feature type="binding site" evidence="3">
    <location>
        <position position="73"/>
    </location>
    <ligand>
        <name>Zn(2+)</name>
        <dbReference type="ChEBI" id="CHEBI:29105"/>
    </ligand>
</feature>
<dbReference type="SUPFAM" id="SSF52467">
    <property type="entry name" value="DHS-like NAD/FAD-binding domain"/>
    <property type="match status" value="1"/>
</dbReference>
<sequence length="172" mass="19486">MWNKVLYEVLADILNKRCKPTLTHCFLRLLQNKGKLRWLFTQNVDALERCVGINPSKLIECHGTFSTASCFKCKQEVSISLVRECVLKKQIPIHCPNCDSPLVKPDCVLFGEDLPAKYYQAAKKQIYDIDLLLVIGTSLSVKPVSNVLFIFQTSNILAILSISLLTPLKQYL</sequence>
<keyword evidence="6" id="KW-1185">Reference proteome</keyword>
<dbReference type="Proteomes" id="UP000023152">
    <property type="component" value="Unassembled WGS sequence"/>
</dbReference>
<dbReference type="PROSITE" id="PS50305">
    <property type="entry name" value="SIRTUIN"/>
    <property type="match status" value="1"/>
</dbReference>
<reference evidence="5 6" key="1">
    <citation type="journal article" date="2013" name="Curr. Biol.">
        <title>The Genome of the Foraminiferan Reticulomyxa filosa.</title>
        <authorList>
            <person name="Glockner G."/>
            <person name="Hulsmann N."/>
            <person name="Schleicher M."/>
            <person name="Noegel A.A."/>
            <person name="Eichinger L."/>
            <person name="Gallinger C."/>
            <person name="Pawlowski J."/>
            <person name="Sierra R."/>
            <person name="Euteneuer U."/>
            <person name="Pillet L."/>
            <person name="Moustafa A."/>
            <person name="Platzer M."/>
            <person name="Groth M."/>
            <person name="Szafranski K."/>
            <person name="Schliwa M."/>
        </authorList>
    </citation>
    <scope>NUCLEOTIDE SEQUENCE [LARGE SCALE GENOMIC DNA]</scope>
</reference>
<dbReference type="Gene3D" id="3.40.50.1220">
    <property type="entry name" value="TPP-binding domain"/>
    <property type="match status" value="1"/>
</dbReference>
<dbReference type="AlphaFoldDB" id="X6NLC6"/>
<dbReference type="EMBL" id="ASPP01007462">
    <property type="protein sequence ID" value="ETO27095.1"/>
    <property type="molecule type" value="Genomic_DNA"/>
</dbReference>
<dbReference type="InterPro" id="IPR003000">
    <property type="entry name" value="Sirtuin"/>
</dbReference>
<dbReference type="PANTHER" id="PTHR11085:SF10">
    <property type="entry name" value="NAD-DEPENDENT PROTEIN DEACYLASE SIRTUIN-5, MITOCHONDRIAL-RELATED"/>
    <property type="match status" value="1"/>
</dbReference>
<dbReference type="OrthoDB" id="420264at2759"/>
<proteinExistence type="predicted"/>
<feature type="binding site" evidence="3">
    <location>
        <position position="95"/>
    </location>
    <ligand>
        <name>Zn(2+)</name>
        <dbReference type="ChEBI" id="CHEBI:29105"/>
    </ligand>
</feature>
<feature type="active site" description="Proton acceptor" evidence="3">
    <location>
        <position position="62"/>
    </location>
</feature>
<dbReference type="InterPro" id="IPR026590">
    <property type="entry name" value="Ssirtuin_cat_dom"/>
</dbReference>
<keyword evidence="2" id="KW-0520">NAD</keyword>
<evidence type="ECO:0000256" key="1">
    <source>
        <dbReference type="ARBA" id="ARBA00022679"/>
    </source>
</evidence>
<dbReference type="GO" id="GO:0017136">
    <property type="term" value="F:histone deacetylase activity, NAD-dependent"/>
    <property type="evidence" value="ECO:0007669"/>
    <property type="project" value="TreeGrafter"/>
</dbReference>
<keyword evidence="3" id="KW-0479">Metal-binding</keyword>
<feature type="binding site" evidence="3">
    <location>
        <position position="98"/>
    </location>
    <ligand>
        <name>Zn(2+)</name>
        <dbReference type="ChEBI" id="CHEBI:29105"/>
    </ligand>
</feature>
<dbReference type="OMA" id="RECACFH"/>
<feature type="binding site" evidence="3">
    <location>
        <position position="70"/>
    </location>
    <ligand>
        <name>Zn(2+)</name>
        <dbReference type="ChEBI" id="CHEBI:29105"/>
    </ligand>
</feature>
<dbReference type="InterPro" id="IPR029035">
    <property type="entry name" value="DHS-like_NAD/FAD-binding_dom"/>
</dbReference>
<evidence type="ECO:0000256" key="3">
    <source>
        <dbReference type="PROSITE-ProRule" id="PRU00236"/>
    </source>
</evidence>
<name>X6NLC6_RETFI</name>
<feature type="domain" description="Deacetylase sirtuin-type" evidence="4">
    <location>
        <begin position="1"/>
        <end position="172"/>
    </location>
</feature>
<dbReference type="GO" id="GO:0070403">
    <property type="term" value="F:NAD+ binding"/>
    <property type="evidence" value="ECO:0007669"/>
    <property type="project" value="InterPro"/>
</dbReference>
<evidence type="ECO:0000259" key="4">
    <source>
        <dbReference type="PROSITE" id="PS50305"/>
    </source>
</evidence>
<dbReference type="GO" id="GO:0005634">
    <property type="term" value="C:nucleus"/>
    <property type="evidence" value="ECO:0007669"/>
    <property type="project" value="TreeGrafter"/>
</dbReference>
<dbReference type="GO" id="GO:0046872">
    <property type="term" value="F:metal ion binding"/>
    <property type="evidence" value="ECO:0007669"/>
    <property type="project" value="UniProtKB-KW"/>
</dbReference>